<dbReference type="GeneID" id="85226203"/>
<dbReference type="EMBL" id="CP119961">
    <property type="protein sequence ID" value="WFD39573.1"/>
    <property type="molecule type" value="Genomic_DNA"/>
</dbReference>
<evidence type="ECO:0000256" key="2">
    <source>
        <dbReference type="ARBA" id="ARBA00022448"/>
    </source>
</evidence>
<evidence type="ECO:0000256" key="1">
    <source>
        <dbReference type="ARBA" id="ARBA00005882"/>
    </source>
</evidence>
<dbReference type="Gene3D" id="3.30.160.190">
    <property type="entry name" value="atu1810 like domain"/>
    <property type="match status" value="1"/>
</dbReference>
<evidence type="ECO:0000313" key="10">
    <source>
        <dbReference type="EMBL" id="WFD39573.1"/>
    </source>
</evidence>
<dbReference type="Proteomes" id="UP001217754">
    <property type="component" value="Chromosome 4"/>
</dbReference>
<comment type="subcellular location">
    <subcellularLocation>
        <location evidence="9">Mitochondrion inner membrane</location>
        <topology evidence="9">Peripheral membrane protein</topology>
        <orientation evidence="9">Matrix side</orientation>
    </subcellularLocation>
</comment>
<evidence type="ECO:0000256" key="4">
    <source>
        <dbReference type="ARBA" id="ARBA00022792"/>
    </source>
</evidence>
<dbReference type="GO" id="GO:0022900">
    <property type="term" value="P:electron transport chain"/>
    <property type="evidence" value="ECO:0007669"/>
    <property type="project" value="InterPro"/>
</dbReference>
<dbReference type="PANTHER" id="PTHR12219:SF8">
    <property type="entry name" value="NADH DEHYDROGENASE [UBIQUINONE] IRON-SULFUR PROTEIN 4, MITOCHONDRIAL"/>
    <property type="match status" value="1"/>
</dbReference>
<sequence>MQFTSAIVRRNVAAVRPSMARTLTASARVMKSNPNYEAGVPIPTGDSASGQRDLVGEQVNRIGEPAPMSLVSDAPNSLHQRMVRVFQPAKSATTSGKAGTRDWRVDFDVLQGSGRWESPLMGWASTADSQQALSMKFDTKEDAIHFCQKQGWDYLVQEPHKARIPPKTYADNYKYVPGKLRIHHTK</sequence>
<keyword evidence="2 9" id="KW-0813">Transport</keyword>
<keyword evidence="5 9" id="KW-0809">Transit peptide</keyword>
<dbReference type="PANTHER" id="PTHR12219">
    <property type="entry name" value="NADH-UBIQUINONE OXIDOREDUCTASE"/>
    <property type="match status" value="1"/>
</dbReference>
<evidence type="ECO:0000313" key="11">
    <source>
        <dbReference type="Proteomes" id="UP001217754"/>
    </source>
</evidence>
<dbReference type="InterPro" id="IPR006885">
    <property type="entry name" value="NADH_UbQ_FeS_4_mit-like"/>
</dbReference>
<keyword evidence="8 9" id="KW-0472">Membrane</keyword>
<gene>
    <name evidence="10" type="primary">NdufS4</name>
    <name evidence="10" type="ORF">MJAP1_002552</name>
</gene>
<evidence type="ECO:0000256" key="8">
    <source>
        <dbReference type="ARBA" id="ARBA00023136"/>
    </source>
</evidence>
<comment type="function">
    <text evidence="9">Accessory subunit of the mitochondrial membrane respiratory chain NADH dehydrogenase (Complex I), that is believed not to be involved in catalysis. Complex I functions in the transfer of electrons from NADH to the respiratory chain. The immediate electron acceptor for the enzyme is believed to be ubiquinone.</text>
</comment>
<protein>
    <recommendedName>
        <fullName evidence="9">NADH dehydrogenase [ubiquinone] iron-sulfur protein 4, mitochondrial</fullName>
    </recommendedName>
</protein>
<evidence type="ECO:0000256" key="3">
    <source>
        <dbReference type="ARBA" id="ARBA00022660"/>
    </source>
</evidence>
<name>A0AAF0EYN2_9BASI</name>
<proteinExistence type="inferred from homology"/>
<dbReference type="RefSeq" id="XP_060122470.1">
    <property type="nucleotide sequence ID" value="XM_060266487.1"/>
</dbReference>
<comment type="similarity">
    <text evidence="1 9">Belongs to the complex I NDUFS4 subunit family.</text>
</comment>
<evidence type="ECO:0000256" key="5">
    <source>
        <dbReference type="ARBA" id="ARBA00022946"/>
    </source>
</evidence>
<keyword evidence="3 9" id="KW-0679">Respiratory chain</keyword>
<dbReference type="InterPro" id="IPR038532">
    <property type="entry name" value="NDUFS4-like_sf"/>
</dbReference>
<dbReference type="FunFam" id="3.30.160.190:FF:000001">
    <property type="entry name" value="NADH-ubiquinone oxidoreductase 21 kDa subunit mitochondrial"/>
    <property type="match status" value="1"/>
</dbReference>
<reference evidence="10" key="1">
    <citation type="submission" date="2023-03" db="EMBL/GenBank/DDBJ databases">
        <title>Mating type loci evolution in Malassezia.</title>
        <authorList>
            <person name="Coelho M.A."/>
        </authorList>
    </citation>
    <scope>NUCLEOTIDE SEQUENCE</scope>
    <source>
        <strain evidence="10">CBS 9431</strain>
    </source>
</reference>
<keyword evidence="6 9" id="KW-0249">Electron transport</keyword>
<evidence type="ECO:0000256" key="9">
    <source>
        <dbReference type="RuleBase" id="RU367010"/>
    </source>
</evidence>
<evidence type="ECO:0000256" key="7">
    <source>
        <dbReference type="ARBA" id="ARBA00023128"/>
    </source>
</evidence>
<keyword evidence="7 9" id="KW-0496">Mitochondrion</keyword>
<organism evidence="10 11">
    <name type="scientific">Malassezia japonica</name>
    <dbReference type="NCBI Taxonomy" id="223818"/>
    <lineage>
        <taxon>Eukaryota</taxon>
        <taxon>Fungi</taxon>
        <taxon>Dikarya</taxon>
        <taxon>Basidiomycota</taxon>
        <taxon>Ustilaginomycotina</taxon>
        <taxon>Malasseziomycetes</taxon>
        <taxon>Malasseziales</taxon>
        <taxon>Malasseziaceae</taxon>
        <taxon>Malassezia</taxon>
    </lineage>
</organism>
<dbReference type="Pfam" id="PF04800">
    <property type="entry name" value="NDUS4"/>
    <property type="match status" value="1"/>
</dbReference>
<dbReference type="GO" id="GO:0005743">
    <property type="term" value="C:mitochondrial inner membrane"/>
    <property type="evidence" value="ECO:0007669"/>
    <property type="project" value="UniProtKB-SubCell"/>
</dbReference>
<evidence type="ECO:0000256" key="6">
    <source>
        <dbReference type="ARBA" id="ARBA00022982"/>
    </source>
</evidence>
<keyword evidence="4 9" id="KW-0999">Mitochondrion inner membrane</keyword>
<accession>A0AAF0EYN2</accession>
<dbReference type="AlphaFoldDB" id="A0AAF0EYN2"/>
<keyword evidence="11" id="KW-1185">Reference proteome</keyword>